<gene>
    <name evidence="3" type="ORF">EVJ48_08780</name>
</gene>
<keyword evidence="1" id="KW-0812">Transmembrane</keyword>
<feature type="domain" description="Cytochrome c-552/4" evidence="2">
    <location>
        <begin position="213"/>
        <end position="296"/>
    </location>
</feature>
<accession>A0A520X8N2</accession>
<proteinExistence type="predicted"/>
<comment type="caution">
    <text evidence="3">The sequence shown here is derived from an EMBL/GenBank/DDBJ whole genome shotgun (WGS) entry which is preliminary data.</text>
</comment>
<dbReference type="Pfam" id="PF13435">
    <property type="entry name" value="Cytochrome_C554"/>
    <property type="match status" value="2"/>
</dbReference>
<dbReference type="InterPro" id="IPR023155">
    <property type="entry name" value="Cyt_c-552/4"/>
</dbReference>
<feature type="domain" description="Cytochrome c-552/4" evidence="2">
    <location>
        <begin position="110"/>
        <end position="163"/>
    </location>
</feature>
<name>A0A520X8N2_9DELT</name>
<evidence type="ECO:0000313" key="4">
    <source>
        <dbReference type="Proteomes" id="UP000322454"/>
    </source>
</evidence>
<dbReference type="InterPro" id="IPR036280">
    <property type="entry name" value="Multihaem_cyt_sf"/>
</dbReference>
<sequence>MKHKKYKSLHVLQGIFDIFRFKRLKNSLLYLPIILIPLLFASVIFLTVYVYAKVNASNQNADKKYLYLKKLAAHKNTHKFLNIYWKTPIDEGKPPYKWPEIQKSLSPSSCMACHYDQYEEWKNSRMAHSMDAGVVAQLLLKKMTSKHWKPWVMSCLSCHSPLAEYYIKHNKYKGLDKKEKYILKNGTKEKKAMVIALNALKIPMNKGALSVSCATCHVRYYRRFGPDIKKYMKQGKVAHGGFVPSKAFTKSYFCIKCHQLPSDNRRLKGKLFENTYYEWKNSIYAKKGISCETCHTPNGSMAFKSIYNKNFVLKAVTIRLKKVNINSANVQTILSLTNSGVGHDFPTYTTPKVILNVGQENIKGKVIKKSVKSYIIGWSVSLNLKKQYFDTRLKPFQTAKLIYDRPLVEGAQYLKAWIYVEPESHYIRFFKAFLKIKRLPKIIKILLSEALKQDLDCKYLLWEKRIKIN</sequence>
<keyword evidence="1" id="KW-0472">Membrane</keyword>
<evidence type="ECO:0000256" key="1">
    <source>
        <dbReference type="SAM" id="Phobius"/>
    </source>
</evidence>
<dbReference type="EMBL" id="SHMQ01000036">
    <property type="protein sequence ID" value="RZV37486.1"/>
    <property type="molecule type" value="Genomic_DNA"/>
</dbReference>
<reference evidence="3 4" key="1">
    <citation type="submission" date="2019-01" db="EMBL/GenBank/DDBJ databases">
        <title>Insights into ecological role of a new deltaproteobacterial order Candidatus Sinidesulfobacterales (Sva0485) by metagenomics and metatranscriptomics.</title>
        <authorList>
            <person name="Tan S."/>
            <person name="Liu J."/>
            <person name="Fang Y."/>
            <person name="Hedlund B."/>
            <person name="Lian Z.-H."/>
            <person name="Huang L.-Y."/>
            <person name="Li J.-T."/>
            <person name="Huang L.-N."/>
            <person name="Li W.-J."/>
            <person name="Jiang H.-C."/>
            <person name="Dong H.-L."/>
            <person name="Shu W.-S."/>
        </authorList>
    </citation>
    <scope>NUCLEOTIDE SEQUENCE [LARGE SCALE GENOMIC DNA]</scope>
    <source>
        <strain evidence="3">AP4</strain>
    </source>
</reference>
<keyword evidence="1" id="KW-1133">Transmembrane helix</keyword>
<dbReference type="AlphaFoldDB" id="A0A520X8N2"/>
<evidence type="ECO:0000259" key="2">
    <source>
        <dbReference type="Pfam" id="PF13435"/>
    </source>
</evidence>
<dbReference type="SUPFAM" id="SSF48695">
    <property type="entry name" value="Multiheme cytochromes"/>
    <property type="match status" value="1"/>
</dbReference>
<dbReference type="Proteomes" id="UP000322454">
    <property type="component" value="Unassembled WGS sequence"/>
</dbReference>
<evidence type="ECO:0000313" key="3">
    <source>
        <dbReference type="EMBL" id="RZV37486.1"/>
    </source>
</evidence>
<organism evidence="3 4">
    <name type="scientific">Candidatus Acidulodesulfobacterium acidiphilum</name>
    <dbReference type="NCBI Taxonomy" id="2597224"/>
    <lineage>
        <taxon>Bacteria</taxon>
        <taxon>Deltaproteobacteria</taxon>
        <taxon>Candidatus Acidulodesulfobacterales</taxon>
        <taxon>Candidatus Acidulodesulfobacterium</taxon>
    </lineage>
</organism>
<feature type="transmembrane region" description="Helical" evidence="1">
    <location>
        <begin position="28"/>
        <end position="52"/>
    </location>
</feature>
<dbReference type="Gene3D" id="1.10.1130.10">
    <property type="entry name" value="Flavocytochrome C3, Chain A"/>
    <property type="match status" value="1"/>
</dbReference>
<protein>
    <recommendedName>
        <fullName evidence="2">Cytochrome c-552/4 domain-containing protein</fullName>
    </recommendedName>
</protein>